<proteinExistence type="predicted"/>
<evidence type="ECO:0000313" key="3">
    <source>
        <dbReference type="Proteomes" id="UP000756132"/>
    </source>
</evidence>
<dbReference type="GeneID" id="71989357"/>
<reference evidence="2" key="2">
    <citation type="journal article" date="2022" name="Microb. Genom.">
        <title>A chromosome-scale genome assembly of the tomato pathogen Cladosporium fulvum reveals a compartmentalized genome architecture and the presence of a dispensable chromosome.</title>
        <authorList>
            <person name="Zaccaron A.Z."/>
            <person name="Chen L.H."/>
            <person name="Samaras A."/>
            <person name="Stergiopoulos I."/>
        </authorList>
    </citation>
    <scope>NUCLEOTIDE SEQUENCE</scope>
    <source>
        <strain evidence="2">Race5_Kim</strain>
    </source>
</reference>
<name>A0A9Q8PFM5_PASFU</name>
<keyword evidence="3" id="KW-1185">Reference proteome</keyword>
<sequence>MTSFTTHARGNTNYTPFRFLDLPAELRLNVYCELLLRDELNSPEPRYSQIIATSRMIQNEAESVLYVEHVPRIKVVHDLNAPKSKRGASVVIAPFITFISHRNRGLWHVEQQCSRHSTLEKFKQVEFHKDFYPIRRRAKTEFAWRGDLNILKHHLYNMACHLGGGRCEKLRIKIEGDFTLNEEAVGCGAAWPLRNFGSHVEISSPEITASIWRQLVQTVPEGDHALNQDVARLWYDLKQSAQQLIADVKGLGWQRTGVSVLETSLEPVERRFDDVRFSQYYENVAAQKVQSFQRYLEGSRMEELRGRVEGAMRDTQQREAGEESTALPRLAIDGG</sequence>
<dbReference type="Proteomes" id="UP000756132">
    <property type="component" value="Chromosome 9"/>
</dbReference>
<dbReference type="OrthoDB" id="5314997at2759"/>
<feature type="compositionally biased region" description="Basic and acidic residues" evidence="1">
    <location>
        <begin position="311"/>
        <end position="321"/>
    </location>
</feature>
<evidence type="ECO:0000313" key="2">
    <source>
        <dbReference type="EMBL" id="UJO21559.1"/>
    </source>
</evidence>
<protein>
    <submittedName>
        <fullName evidence="2">Uncharacterized protein</fullName>
    </submittedName>
</protein>
<feature type="region of interest" description="Disordered" evidence="1">
    <location>
        <begin position="311"/>
        <end position="335"/>
    </location>
</feature>
<organism evidence="2 3">
    <name type="scientific">Passalora fulva</name>
    <name type="common">Tomato leaf mold</name>
    <name type="synonym">Cladosporium fulvum</name>
    <dbReference type="NCBI Taxonomy" id="5499"/>
    <lineage>
        <taxon>Eukaryota</taxon>
        <taxon>Fungi</taxon>
        <taxon>Dikarya</taxon>
        <taxon>Ascomycota</taxon>
        <taxon>Pezizomycotina</taxon>
        <taxon>Dothideomycetes</taxon>
        <taxon>Dothideomycetidae</taxon>
        <taxon>Mycosphaerellales</taxon>
        <taxon>Mycosphaerellaceae</taxon>
        <taxon>Fulvia</taxon>
    </lineage>
</organism>
<accession>A0A9Q8PFM5</accession>
<reference evidence="2" key="1">
    <citation type="submission" date="2021-12" db="EMBL/GenBank/DDBJ databases">
        <authorList>
            <person name="Zaccaron A."/>
            <person name="Stergiopoulos I."/>
        </authorList>
    </citation>
    <scope>NUCLEOTIDE SEQUENCE</scope>
    <source>
        <strain evidence="2">Race5_Kim</strain>
    </source>
</reference>
<dbReference type="AlphaFoldDB" id="A0A9Q8PFM5"/>
<dbReference type="KEGG" id="ffu:CLAFUR5_09479"/>
<gene>
    <name evidence="2" type="ORF">CLAFUR5_09479</name>
</gene>
<dbReference type="EMBL" id="CP090171">
    <property type="protein sequence ID" value="UJO21559.1"/>
    <property type="molecule type" value="Genomic_DNA"/>
</dbReference>
<dbReference type="RefSeq" id="XP_047765925.1">
    <property type="nucleotide sequence ID" value="XM_047908627.1"/>
</dbReference>
<evidence type="ECO:0000256" key="1">
    <source>
        <dbReference type="SAM" id="MobiDB-lite"/>
    </source>
</evidence>